<keyword evidence="1 2" id="KW-0143">Chaperone</keyword>
<comment type="caution">
    <text evidence="3">The sequence shown here is derived from an EMBL/GenBank/DDBJ whole genome shotgun (WGS) entry which is preliminary data.</text>
</comment>
<protein>
    <recommendedName>
        <fullName evidence="2">Urease accessory protein UreD</fullName>
    </recommendedName>
</protein>
<dbReference type="STRING" id="1193682.BJP25_21005"/>
<dbReference type="AlphaFoldDB" id="A0A1Q9LKL4"/>
<sequence length="243" mass="24811">MRARARLVVERVGDRAVVRELVSVSPMTLLPQRGTGPVAVVHLVNSAAAPLGGDDLGLDVLVGPGAQLRLVGVAATVALPGTGRSTARTTLSVADGGECEYLPEPTVVTRHADHHAVLRVALAGSGRVRLREVLVLGRKGEAPGHLTTETHVTRDGRPVLRQSLVIGDPVADQALAGLAGHRVLATEVGAGHAAPPVRSGEWHSLVPLEGGYLATALADDAVTAAARLAEALTGLDQPAAAAP</sequence>
<keyword evidence="2" id="KW-0963">Cytoplasm</keyword>
<accession>A0A1Q9LKL4</accession>
<evidence type="ECO:0000256" key="2">
    <source>
        <dbReference type="HAMAP-Rule" id="MF_01384"/>
    </source>
</evidence>
<dbReference type="OrthoDB" id="8677206at2"/>
<evidence type="ECO:0000313" key="3">
    <source>
        <dbReference type="EMBL" id="OLR92543.1"/>
    </source>
</evidence>
<dbReference type="HAMAP" id="MF_01384">
    <property type="entry name" value="UreD"/>
    <property type="match status" value="1"/>
</dbReference>
<comment type="function">
    <text evidence="2">Required for maturation of urease via the functional incorporation of the urease nickel metallocenter.</text>
</comment>
<organism evidence="3 4">
    <name type="scientific">Actinokineospora bangkokensis</name>
    <dbReference type="NCBI Taxonomy" id="1193682"/>
    <lineage>
        <taxon>Bacteria</taxon>
        <taxon>Bacillati</taxon>
        <taxon>Actinomycetota</taxon>
        <taxon>Actinomycetes</taxon>
        <taxon>Pseudonocardiales</taxon>
        <taxon>Pseudonocardiaceae</taxon>
        <taxon>Actinokineospora</taxon>
    </lineage>
</organism>
<dbReference type="GO" id="GO:0016151">
    <property type="term" value="F:nickel cation binding"/>
    <property type="evidence" value="ECO:0007669"/>
    <property type="project" value="UniProtKB-UniRule"/>
</dbReference>
<keyword evidence="2" id="KW-0996">Nickel insertion</keyword>
<keyword evidence="4" id="KW-1185">Reference proteome</keyword>
<evidence type="ECO:0000256" key="1">
    <source>
        <dbReference type="ARBA" id="ARBA00023186"/>
    </source>
</evidence>
<gene>
    <name evidence="2" type="primary">ureD</name>
    <name evidence="3" type="ORF">BJP25_21005</name>
</gene>
<comment type="subcellular location">
    <subcellularLocation>
        <location evidence="2">Cytoplasm</location>
    </subcellularLocation>
</comment>
<comment type="similarity">
    <text evidence="2">Belongs to the UreD family.</text>
</comment>
<dbReference type="Proteomes" id="UP000186040">
    <property type="component" value="Unassembled WGS sequence"/>
</dbReference>
<dbReference type="GO" id="GO:0005737">
    <property type="term" value="C:cytoplasm"/>
    <property type="evidence" value="ECO:0007669"/>
    <property type="project" value="UniProtKB-SubCell"/>
</dbReference>
<evidence type="ECO:0000313" key="4">
    <source>
        <dbReference type="Proteomes" id="UP000186040"/>
    </source>
</evidence>
<reference evidence="3 4" key="1">
    <citation type="submission" date="2016-10" db="EMBL/GenBank/DDBJ databases">
        <title>The Draft Genome Sequence of Actinokineospora bangkokensis 44EHWT reveals the biosynthetic pathway of antifungal compounds Thailandins with unusual extender unit butylmalonyl-CoA.</title>
        <authorList>
            <person name="Greule A."/>
            <person name="Intra B."/>
            <person name="Flemming S."/>
            <person name="Rommel M.G."/>
            <person name="Panbangred W."/>
            <person name="Bechthold A."/>
        </authorList>
    </citation>
    <scope>NUCLEOTIDE SEQUENCE [LARGE SCALE GENOMIC DNA]</scope>
    <source>
        <strain evidence="3 4">44EHW</strain>
    </source>
</reference>
<dbReference type="EMBL" id="MKQR01000016">
    <property type="protein sequence ID" value="OLR92543.1"/>
    <property type="molecule type" value="Genomic_DNA"/>
</dbReference>
<comment type="subunit">
    <text evidence="2">UreD, UreF and UreG form a complex that acts as a GTP-hydrolysis-dependent molecular chaperone, activating the urease apoprotein by helping to assemble the nickel containing metallocenter of UreC. The UreE protein probably delivers the nickel.</text>
</comment>
<dbReference type="Pfam" id="PF01774">
    <property type="entry name" value="UreD"/>
    <property type="match status" value="1"/>
</dbReference>
<name>A0A1Q9LKL4_9PSEU</name>
<dbReference type="RefSeq" id="WP_075975686.1">
    <property type="nucleotide sequence ID" value="NZ_MKQR01000016.1"/>
</dbReference>
<dbReference type="InterPro" id="IPR002669">
    <property type="entry name" value="UreD"/>
</dbReference>
<proteinExistence type="inferred from homology"/>